<dbReference type="PANTHER" id="PTHR34218">
    <property type="entry name" value="PEPTIDASE S45 PENICILLIN AMIDASE"/>
    <property type="match status" value="1"/>
</dbReference>
<evidence type="ECO:0000256" key="2">
    <source>
        <dbReference type="ARBA" id="ARBA00022801"/>
    </source>
</evidence>
<comment type="caution">
    <text evidence="4">The sequence shown here is derived from an EMBL/GenBank/DDBJ whole genome shotgun (WGS) entry which is preliminary data.</text>
</comment>
<dbReference type="Gene3D" id="3.60.20.10">
    <property type="entry name" value="Glutamine Phosphoribosylpyrophosphate, subunit 1, domain 1"/>
    <property type="match status" value="1"/>
</dbReference>
<dbReference type="Gene3D" id="1.10.1400.10">
    <property type="match status" value="1"/>
</dbReference>
<evidence type="ECO:0000313" key="4">
    <source>
        <dbReference type="EMBL" id="KAA0148837.1"/>
    </source>
</evidence>
<proteinExistence type="inferred from homology"/>
<reference evidence="4 5" key="1">
    <citation type="submission" date="2019-07" db="EMBL/GenBank/DDBJ databases">
        <title>Genomes of Cafeteria roenbergensis.</title>
        <authorList>
            <person name="Fischer M.G."/>
            <person name="Hackl T."/>
            <person name="Roman M."/>
        </authorList>
    </citation>
    <scope>NUCLEOTIDE SEQUENCE [LARGE SCALE GENOMIC DNA]</scope>
    <source>
        <strain evidence="4 5">BVI</strain>
    </source>
</reference>
<dbReference type="InterPro" id="IPR002692">
    <property type="entry name" value="S45"/>
</dbReference>
<dbReference type="PANTHER" id="PTHR34218:SF4">
    <property type="entry name" value="ACYL-HOMOSERINE LACTONE ACYLASE QUIP"/>
    <property type="match status" value="1"/>
</dbReference>
<sequence>MDFNRRLVKGQLSELVGEATLDFDKLFRTLGFNHALERLTATQDPHTASLCSAYVAGINAHLATAPPPTLEHWLFGGKPVRPFERSDTLALALLVGLQLSGNARMELQRMALVELDGLTPERVEQLFPEYDSRNYPTVLSTLSQQLGTFGDLTGQHRSNASEYTAAVQQAIASGRATSSSRQLAGDHEPMVAAASTSLASLALAGWASVSSALWAGAAWTANVNPTASLRRSLEAAILSPEQVLASNNFVVHGNFTESGGAILENDPHLAMASPGVWQALSLTAKDSGYNAVGASFAGAPGIVLGRTPALAWGVTTSQNDAQDIFVLEEVALAGAGGRTGYRHNGSVLAFTERQETIRIAGASPVVITTRASVYGPVINENGGLAYFNSDERLYKENGFSKPLALGWSPLQAGAVEGVLPALLGLGNPRQTSSWRHVQALLANYTAPCQSFVTAFATGDIGFTAPCLTPQRAAGQDGRYPTPGNGTADWVRFVPFTDMPRTFNPPEGFVATANNKLVPHEGFSGAYQGNDWGTDGWRAERIVQLINASFSSGDGKLSLAEAAAIQQNVRSAFAERAVRAALAVADAKLDAGARRLRTTLAGWDGEAAIGSQGASAAFGFVRELALLLRGAVPGDKTAFYSPFYLVSRVFGPAGEQGDASPSSFGSDAACATQGASSCEDLLAKAMSNAESTLRRLHGGSDDGFPAWGDRQGGSRLHQCVFAHQLLAGSLLSCLAGQRASGSGSIHTVSKGQMRYDEDETMPFVHGPTYRALVDLGRPPSESRIAVGPGQSGNAFSPRYGSNIKLLVDFLYEPMAPGTAEDFAPWRTAQGLADPLAWLSLALAQQKHELGTLPEVCVLNCCHSKALAKVFIGAGVKHVICIDESTAVVDTFAVKLTVRIYRLLLTPGRRFSDCFRAIAEWAAAEIRRLHASGSGQMRDVSPESVVQLESGPGCNPDDLTLVSRSHARSDPCRVPKGPLPRLDAASSASFRFHTTALMGPTSGLYGKVVDDADFNIVAIVGAKAKPGPGVGTGKTMFLNQLAREVAFRAGGNGFGRVVVVRASAAIAVASGGSTLLLRLLGLVPMGSTATVEAACAEGGPVGSPEVLIRPGSRPSSPGGKTLVCVETDERSFRGTHAALPDLVDHMRTAIHALGLGSIKFVFESLVPPSMFRSPAVTQGATPLPVSELVLPGLSIDYCASIVVSLVSERHSGRLSDIIDLPEAEGAYCGRAIDASKRRRLEAALARVPVLQAARGRPLFARIIADRLSPTLPLSRQAASIEAELATLEGVGERLWSDAAGQAEGARQAVRYVNDGSLPAAALHERARSGSRAASVKVMYNTAGGSAASEQPMRVAAAAAVSSSPGWPLAEFQSVVVGGSLSPAAATGSAAVAAHGAAQGAATGAAHAAGAAPASAEYTRLPEAASRKDVSSLVLMEPRLRGITPDPDFVKEVLGVLGRCAPLTTVAQYCDRSALVYFGAGSDGVAAGTRLSTQGWVVWTPRILRELVAEHVASLVHPRGSGHGLSQSDLELMWKLPLGADNSNPIHPTCRDLPAVVVFPSPDATRRERDPRPLRAVGLAHPSTVELWCTACRALAITIQHLGTLWAHQKANPMTMHSPEGAIVRPAHGFVSQAQAADLLKGHKSGVLLRLSPKPSTFAVVILHVKKSAGEAVKHSLTWRNGCWWFKHPTGGVVCSEDLLGLIRLHYGALKLVPKRVA</sequence>
<organism evidence="4 5">
    <name type="scientific">Cafeteria roenbergensis</name>
    <name type="common">Marine flagellate</name>
    <dbReference type="NCBI Taxonomy" id="33653"/>
    <lineage>
        <taxon>Eukaryota</taxon>
        <taxon>Sar</taxon>
        <taxon>Stramenopiles</taxon>
        <taxon>Bigyra</taxon>
        <taxon>Opalozoa</taxon>
        <taxon>Bicosoecida</taxon>
        <taxon>Cafeteriaceae</taxon>
        <taxon>Cafeteria</taxon>
    </lineage>
</organism>
<dbReference type="Gene3D" id="2.30.120.10">
    <property type="match status" value="1"/>
</dbReference>
<dbReference type="InterPro" id="IPR023343">
    <property type="entry name" value="Penicillin_amidase_dom1"/>
</dbReference>
<dbReference type="InterPro" id="IPR043146">
    <property type="entry name" value="Penicillin_amidase_N_B-knob"/>
</dbReference>
<dbReference type="EMBL" id="VLTN01000049">
    <property type="protein sequence ID" value="KAA0148837.1"/>
    <property type="molecule type" value="Genomic_DNA"/>
</dbReference>
<keyword evidence="3" id="KW-0865">Zymogen</keyword>
<keyword evidence="2" id="KW-0378">Hydrolase</keyword>
<dbReference type="Pfam" id="PF01804">
    <property type="entry name" value="Penicil_amidase"/>
    <property type="match status" value="1"/>
</dbReference>
<accession>A0A5A8C850</accession>
<dbReference type="CDD" id="cd03747">
    <property type="entry name" value="Ntn_PGA_like"/>
    <property type="match status" value="1"/>
</dbReference>
<comment type="similarity">
    <text evidence="1">Belongs to the peptidase S45 family.</text>
</comment>
<dbReference type="InterPro" id="IPR029055">
    <property type="entry name" value="Ntn_hydrolases_N"/>
</dbReference>
<dbReference type="GO" id="GO:0017000">
    <property type="term" value="P:antibiotic biosynthetic process"/>
    <property type="evidence" value="ECO:0007669"/>
    <property type="project" value="InterPro"/>
</dbReference>
<evidence type="ECO:0000256" key="1">
    <source>
        <dbReference type="ARBA" id="ARBA00006586"/>
    </source>
</evidence>
<evidence type="ECO:0000313" key="5">
    <source>
        <dbReference type="Proteomes" id="UP000323011"/>
    </source>
</evidence>
<protein>
    <submittedName>
        <fullName evidence="4">Uncharacterized protein</fullName>
    </submittedName>
</protein>
<name>A0A5A8C850_CAFRO</name>
<dbReference type="InterPro" id="IPR043147">
    <property type="entry name" value="Penicillin_amidase_A-knob"/>
</dbReference>
<dbReference type="GO" id="GO:0016811">
    <property type="term" value="F:hydrolase activity, acting on carbon-nitrogen (but not peptide) bonds, in linear amides"/>
    <property type="evidence" value="ECO:0007669"/>
    <property type="project" value="InterPro"/>
</dbReference>
<evidence type="ECO:0000256" key="3">
    <source>
        <dbReference type="ARBA" id="ARBA00023145"/>
    </source>
</evidence>
<keyword evidence="5" id="KW-1185">Reference proteome</keyword>
<gene>
    <name evidence="4" type="ORF">FNF29_06462</name>
</gene>
<dbReference type="SUPFAM" id="SSF56235">
    <property type="entry name" value="N-terminal nucleophile aminohydrolases (Ntn hydrolases)"/>
    <property type="match status" value="1"/>
</dbReference>
<dbReference type="Gene3D" id="1.10.439.10">
    <property type="entry name" value="Penicillin Amidohydrolase, domain 1"/>
    <property type="match status" value="1"/>
</dbReference>
<dbReference type="Proteomes" id="UP000323011">
    <property type="component" value="Unassembled WGS sequence"/>
</dbReference>